<keyword evidence="1" id="KW-0812">Transmembrane</keyword>
<evidence type="ECO:0000313" key="3">
    <source>
        <dbReference type="EMBL" id="KAK7498658.1"/>
    </source>
</evidence>
<reference evidence="3 4" key="1">
    <citation type="journal article" date="2023" name="Sci. Data">
        <title>Genome assembly of the Korean intertidal mud-creeper Batillaria attramentaria.</title>
        <authorList>
            <person name="Patra A.K."/>
            <person name="Ho P.T."/>
            <person name="Jun S."/>
            <person name="Lee S.J."/>
            <person name="Kim Y."/>
            <person name="Won Y.J."/>
        </authorList>
    </citation>
    <scope>NUCLEOTIDE SEQUENCE [LARGE SCALE GENOMIC DNA]</scope>
    <source>
        <strain evidence="3">Wonlab-2016</strain>
    </source>
</reference>
<evidence type="ECO:0000256" key="1">
    <source>
        <dbReference type="SAM" id="Phobius"/>
    </source>
</evidence>
<dbReference type="CDD" id="cd19051">
    <property type="entry name" value="LGIC_TM_cation"/>
    <property type="match status" value="1"/>
</dbReference>
<feature type="transmembrane region" description="Helical" evidence="1">
    <location>
        <begin position="98"/>
        <end position="121"/>
    </location>
</feature>
<dbReference type="InterPro" id="IPR038050">
    <property type="entry name" value="Neuro_actylchol_rec"/>
</dbReference>
<sequence>SVPVPSKKGVFTIADYGTSDGFKTRIAFSLRLKRLKTYYIVTVIIPVIFLTFTATLVFALPANSGEKMGTSITVLLAFAVYLTIVSEQMPRTSLQVSILAVYLTMLLGQTALGVVLSVWILNLHFRDDNHPPGRLLRKVVHILQFVMCWRLRKTS</sequence>
<feature type="non-terminal residue" evidence="3">
    <location>
        <position position="1"/>
    </location>
</feature>
<dbReference type="EMBL" id="JACVVK020000049">
    <property type="protein sequence ID" value="KAK7498658.1"/>
    <property type="molecule type" value="Genomic_DNA"/>
</dbReference>
<organism evidence="3 4">
    <name type="scientific">Batillaria attramentaria</name>
    <dbReference type="NCBI Taxonomy" id="370345"/>
    <lineage>
        <taxon>Eukaryota</taxon>
        <taxon>Metazoa</taxon>
        <taxon>Spiralia</taxon>
        <taxon>Lophotrochozoa</taxon>
        <taxon>Mollusca</taxon>
        <taxon>Gastropoda</taxon>
        <taxon>Caenogastropoda</taxon>
        <taxon>Sorbeoconcha</taxon>
        <taxon>Cerithioidea</taxon>
        <taxon>Batillariidae</taxon>
        <taxon>Batillaria</taxon>
    </lineage>
</organism>
<feature type="transmembrane region" description="Helical" evidence="1">
    <location>
        <begin position="38"/>
        <end position="62"/>
    </location>
</feature>
<keyword evidence="1" id="KW-0472">Membrane</keyword>
<proteinExistence type="predicted"/>
<dbReference type="InterPro" id="IPR036719">
    <property type="entry name" value="Neuro-gated_channel_TM_sf"/>
</dbReference>
<dbReference type="Proteomes" id="UP001519460">
    <property type="component" value="Unassembled WGS sequence"/>
</dbReference>
<dbReference type="Pfam" id="PF02932">
    <property type="entry name" value="Neur_chan_memb"/>
    <property type="match status" value="1"/>
</dbReference>
<feature type="non-terminal residue" evidence="3">
    <location>
        <position position="155"/>
    </location>
</feature>
<dbReference type="SUPFAM" id="SSF90112">
    <property type="entry name" value="Neurotransmitter-gated ion-channel transmembrane pore"/>
    <property type="match status" value="1"/>
</dbReference>
<dbReference type="InterPro" id="IPR006201">
    <property type="entry name" value="Neur_channel"/>
</dbReference>
<gene>
    <name evidence="3" type="ORF">BaRGS_00010035</name>
</gene>
<evidence type="ECO:0000259" key="2">
    <source>
        <dbReference type="Pfam" id="PF02932"/>
    </source>
</evidence>
<dbReference type="AlphaFoldDB" id="A0ABD0LHF9"/>
<dbReference type="PANTHER" id="PTHR18945">
    <property type="entry name" value="NEUROTRANSMITTER GATED ION CHANNEL"/>
    <property type="match status" value="1"/>
</dbReference>
<feature type="domain" description="Neurotransmitter-gated ion-channel transmembrane" evidence="2">
    <location>
        <begin position="43"/>
        <end position="134"/>
    </location>
</feature>
<keyword evidence="4" id="KW-1185">Reference proteome</keyword>
<feature type="transmembrane region" description="Helical" evidence="1">
    <location>
        <begin position="68"/>
        <end position="86"/>
    </location>
</feature>
<name>A0ABD0LHF9_9CAEN</name>
<protein>
    <recommendedName>
        <fullName evidence="2">Neurotransmitter-gated ion-channel transmembrane domain-containing protein</fullName>
    </recommendedName>
</protein>
<accession>A0ABD0LHF9</accession>
<dbReference type="InterPro" id="IPR006029">
    <property type="entry name" value="Neurotrans-gated_channel_TM"/>
</dbReference>
<dbReference type="Gene3D" id="1.20.58.390">
    <property type="entry name" value="Neurotransmitter-gated ion-channel transmembrane domain"/>
    <property type="match status" value="1"/>
</dbReference>
<evidence type="ECO:0000313" key="4">
    <source>
        <dbReference type="Proteomes" id="UP001519460"/>
    </source>
</evidence>
<comment type="caution">
    <text evidence="3">The sequence shown here is derived from an EMBL/GenBank/DDBJ whole genome shotgun (WGS) entry which is preliminary data.</text>
</comment>
<keyword evidence="1" id="KW-1133">Transmembrane helix</keyword>